<reference evidence="2 3" key="1">
    <citation type="submission" date="2020-06" db="EMBL/GenBank/DDBJ databases">
        <authorList>
            <person name="Li R."/>
            <person name="Bekaert M."/>
        </authorList>
    </citation>
    <scope>NUCLEOTIDE SEQUENCE [LARGE SCALE GENOMIC DNA]</scope>
    <source>
        <strain evidence="3">wild</strain>
    </source>
</reference>
<sequence>MPISTLRINPIDLVPKSDSSWRLITNLSFPPGESVNSYIDQVYCKVHYTSLDTILEKNYECGLSSELARIDVKSAFRNLIVNPADYDLLGIKFNDHFYIDKSLPFCCSISCNLFEKFAPFLQWLLEERSKLHSVDHYLDDFIFIGAKSTGHCGILMEAFSKVCNELGVPIAENKTIGPATVIPFLSFVIDTVRMMVVIPQEKLEKLQSELSSLLHKKTIMLRELESITGLMSFCSRAIPSSRAFIRRFYDLIASVKCKKHHYKVRINKEVKTDAMLWLQFLDTFNGQCFFPERVWLSNDIIQLFTDSSGNQYLGCGAFFNGIVGDPVNVWIAGSSIVKHAFVTARDRPGGVNLGLGRLNASFWWQGKGGMIVKHVKGQLRTMKTYEDPPHFLVYM</sequence>
<evidence type="ECO:0000313" key="2">
    <source>
        <dbReference type="EMBL" id="CAC5376145.1"/>
    </source>
</evidence>
<protein>
    <recommendedName>
        <fullName evidence="1">Reverse transcriptase domain-containing protein</fullName>
    </recommendedName>
</protein>
<dbReference type="EMBL" id="CACVKT020002176">
    <property type="protein sequence ID" value="CAC5376145.1"/>
    <property type="molecule type" value="Genomic_DNA"/>
</dbReference>
<dbReference type="Gene3D" id="3.10.10.10">
    <property type="entry name" value="HIV Type 1 Reverse Transcriptase, subunit A, domain 1"/>
    <property type="match status" value="1"/>
</dbReference>
<dbReference type="AlphaFoldDB" id="A0A6J8B1V6"/>
<proteinExistence type="predicted"/>
<dbReference type="InterPro" id="IPR043502">
    <property type="entry name" value="DNA/RNA_pol_sf"/>
</dbReference>
<dbReference type="InterPro" id="IPR052055">
    <property type="entry name" value="Hepadnavirus_pol/RT"/>
</dbReference>
<dbReference type="OrthoDB" id="6109470at2759"/>
<accession>A0A6J8B1V6</accession>
<name>A0A6J8B1V6_MYTCO</name>
<dbReference type="Gene3D" id="3.30.70.270">
    <property type="match status" value="1"/>
</dbReference>
<keyword evidence="3" id="KW-1185">Reference proteome</keyword>
<dbReference type="SUPFAM" id="SSF56672">
    <property type="entry name" value="DNA/RNA polymerases"/>
    <property type="match status" value="1"/>
</dbReference>
<dbReference type="PANTHER" id="PTHR33050:SF8">
    <property type="entry name" value="REVERSE TRANSCRIPTASE DOMAIN-CONTAINING PROTEIN"/>
    <property type="match status" value="1"/>
</dbReference>
<gene>
    <name evidence="2" type="ORF">MCOR_12886</name>
</gene>
<dbReference type="InterPro" id="IPR043128">
    <property type="entry name" value="Rev_trsase/Diguanyl_cyclase"/>
</dbReference>
<organism evidence="2 3">
    <name type="scientific">Mytilus coruscus</name>
    <name type="common">Sea mussel</name>
    <dbReference type="NCBI Taxonomy" id="42192"/>
    <lineage>
        <taxon>Eukaryota</taxon>
        <taxon>Metazoa</taxon>
        <taxon>Spiralia</taxon>
        <taxon>Lophotrochozoa</taxon>
        <taxon>Mollusca</taxon>
        <taxon>Bivalvia</taxon>
        <taxon>Autobranchia</taxon>
        <taxon>Pteriomorphia</taxon>
        <taxon>Mytilida</taxon>
        <taxon>Mytiloidea</taxon>
        <taxon>Mytilidae</taxon>
        <taxon>Mytilinae</taxon>
        <taxon>Mytilus</taxon>
    </lineage>
</organism>
<dbReference type="PANTHER" id="PTHR33050">
    <property type="entry name" value="REVERSE TRANSCRIPTASE DOMAIN-CONTAINING PROTEIN"/>
    <property type="match status" value="1"/>
</dbReference>
<dbReference type="PROSITE" id="PS50878">
    <property type="entry name" value="RT_POL"/>
    <property type="match status" value="1"/>
</dbReference>
<dbReference type="Proteomes" id="UP000507470">
    <property type="component" value="Unassembled WGS sequence"/>
</dbReference>
<feature type="domain" description="Reverse transcriptase" evidence="1">
    <location>
        <begin position="1"/>
        <end position="189"/>
    </location>
</feature>
<evidence type="ECO:0000259" key="1">
    <source>
        <dbReference type="PROSITE" id="PS50878"/>
    </source>
</evidence>
<evidence type="ECO:0000313" key="3">
    <source>
        <dbReference type="Proteomes" id="UP000507470"/>
    </source>
</evidence>
<dbReference type="InterPro" id="IPR000477">
    <property type="entry name" value="RT_dom"/>
</dbReference>